<accession>A0A7S7NUI8</accession>
<feature type="transmembrane region" description="Helical" evidence="1">
    <location>
        <begin position="259"/>
        <end position="281"/>
    </location>
</feature>
<organism evidence="4 5">
    <name type="scientific">Paludibaculum fermentans</name>
    <dbReference type="NCBI Taxonomy" id="1473598"/>
    <lineage>
        <taxon>Bacteria</taxon>
        <taxon>Pseudomonadati</taxon>
        <taxon>Acidobacteriota</taxon>
        <taxon>Terriglobia</taxon>
        <taxon>Bryobacterales</taxon>
        <taxon>Bryobacteraceae</taxon>
        <taxon>Paludibaculum</taxon>
    </lineage>
</organism>
<reference evidence="4 5" key="1">
    <citation type="submission" date="2020-10" db="EMBL/GenBank/DDBJ databases">
        <title>Complete genome sequence of Paludibaculum fermentans P105T, a facultatively anaerobic acidobacterium capable of dissimilatory Fe(III) reduction.</title>
        <authorList>
            <person name="Dedysh S.N."/>
            <person name="Beletsky A.V."/>
            <person name="Kulichevskaya I.S."/>
            <person name="Mardanov A.V."/>
            <person name="Ravin N.V."/>
        </authorList>
    </citation>
    <scope>NUCLEOTIDE SEQUENCE [LARGE SCALE GENOMIC DNA]</scope>
    <source>
        <strain evidence="4 5">P105</strain>
    </source>
</reference>
<evidence type="ECO:0000313" key="4">
    <source>
        <dbReference type="EMBL" id="QOY89983.1"/>
    </source>
</evidence>
<feature type="transmembrane region" description="Helical" evidence="1">
    <location>
        <begin position="143"/>
        <end position="161"/>
    </location>
</feature>
<evidence type="ECO:0000313" key="5">
    <source>
        <dbReference type="Proteomes" id="UP000593892"/>
    </source>
</evidence>
<dbReference type="EMBL" id="CP063849">
    <property type="protein sequence ID" value="QOY89983.1"/>
    <property type="molecule type" value="Genomic_DNA"/>
</dbReference>
<sequence>MDHLPPAWIAMGESLLIGLIVGIERETDRKERHAGLRDFIGIGLAGGVCGILNVPWLTCTALLAFTALVAIFRIQTPGRTGITTEIVAVVTFLLCVLTATPGLSWGSELAIALTVILALFLDAREPLRKFFLESLTEGEYFDTLRFLAVIFVILPVLPQGSYGPYAFFEPRRVWIFVILVCSISYLGYFLQKFLGEERGLPLTAVLGGIGSTTAATTAFARQAHEEPERIRSLAMATVLANTVQFPRVAALLWLAGGPLALACVPLLSVMTLAGVAATYWLRRGITAPSVPAPDAVKLSNPLRLLPAIQFGVLFALVRLVARGMTTEFGTSGLLASSAIGGSVDVDAIAFTLSGLLRDGQTASWLAVAGVLISLTANAIFKAVVAYSSGGRAFGLRVAIGFAAMYVTGAAVWLVQW</sequence>
<name>A0A7S7NUI8_PALFE</name>
<dbReference type="KEGG" id="pfer:IRI77_08510"/>
<dbReference type="Proteomes" id="UP000593892">
    <property type="component" value="Chromosome"/>
</dbReference>
<feature type="transmembrane region" description="Helical" evidence="1">
    <location>
        <begin position="6"/>
        <end position="23"/>
    </location>
</feature>
<dbReference type="RefSeq" id="WP_194451646.1">
    <property type="nucleotide sequence ID" value="NZ_CP063849.1"/>
</dbReference>
<feature type="domain" description="MgtC/SapB/SrpB/YhiD N-terminal" evidence="2">
    <location>
        <begin position="14"/>
        <end position="129"/>
    </location>
</feature>
<evidence type="ECO:0000256" key="1">
    <source>
        <dbReference type="SAM" id="Phobius"/>
    </source>
</evidence>
<dbReference type="Pfam" id="PF02308">
    <property type="entry name" value="MgtC"/>
    <property type="match status" value="1"/>
</dbReference>
<feature type="domain" description="DUF4010" evidence="3">
    <location>
        <begin position="178"/>
        <end position="389"/>
    </location>
</feature>
<feature type="transmembrane region" description="Helical" evidence="1">
    <location>
        <begin position="333"/>
        <end position="352"/>
    </location>
</feature>
<protein>
    <submittedName>
        <fullName evidence="4">MgtC/SapB family protein</fullName>
    </submittedName>
</protein>
<feature type="transmembrane region" description="Helical" evidence="1">
    <location>
        <begin position="80"/>
        <end position="98"/>
    </location>
</feature>
<dbReference type="InterPro" id="IPR025105">
    <property type="entry name" value="DUF4010"/>
</dbReference>
<evidence type="ECO:0000259" key="2">
    <source>
        <dbReference type="Pfam" id="PF02308"/>
    </source>
</evidence>
<feature type="transmembrane region" description="Helical" evidence="1">
    <location>
        <begin position="173"/>
        <end position="190"/>
    </location>
</feature>
<proteinExistence type="predicted"/>
<dbReference type="PANTHER" id="PTHR39084:SF1">
    <property type="entry name" value="DUF4010 DOMAIN-CONTAINING PROTEIN"/>
    <property type="match status" value="1"/>
</dbReference>
<dbReference type="PANTHER" id="PTHR39084">
    <property type="entry name" value="MEMBRANE PROTEIN-RELATED"/>
    <property type="match status" value="1"/>
</dbReference>
<keyword evidence="5" id="KW-1185">Reference proteome</keyword>
<dbReference type="AlphaFoldDB" id="A0A7S7NUI8"/>
<feature type="transmembrane region" description="Helical" evidence="1">
    <location>
        <begin position="393"/>
        <end position="414"/>
    </location>
</feature>
<keyword evidence="1" id="KW-0472">Membrane</keyword>
<keyword evidence="1" id="KW-0812">Transmembrane</keyword>
<feature type="transmembrane region" description="Helical" evidence="1">
    <location>
        <begin position="364"/>
        <end position="387"/>
    </location>
</feature>
<dbReference type="InterPro" id="IPR049177">
    <property type="entry name" value="MgtC_SapB_SrpB_YhiD_N"/>
</dbReference>
<evidence type="ECO:0000259" key="3">
    <source>
        <dbReference type="Pfam" id="PF13194"/>
    </source>
</evidence>
<feature type="transmembrane region" description="Helical" evidence="1">
    <location>
        <begin position="302"/>
        <end position="321"/>
    </location>
</feature>
<feature type="transmembrane region" description="Helical" evidence="1">
    <location>
        <begin position="44"/>
        <end position="74"/>
    </location>
</feature>
<dbReference type="Pfam" id="PF13194">
    <property type="entry name" value="DUF4010"/>
    <property type="match status" value="1"/>
</dbReference>
<gene>
    <name evidence="4" type="ORF">IRI77_08510</name>
</gene>
<keyword evidence="1" id="KW-1133">Transmembrane helix</keyword>